<accession>H7EK68</accession>
<comment type="caution">
    <text evidence="1">The sequence shown here is derived from an EMBL/GenBank/DDBJ whole genome shotgun (WGS) entry which is preliminary data.</text>
</comment>
<reference evidence="1 2" key="1">
    <citation type="submission" date="2011-09" db="EMBL/GenBank/DDBJ databases">
        <title>The draft genome of Treponema saccharophilum DSM 2985.</title>
        <authorList>
            <consortium name="US DOE Joint Genome Institute (JGI-PGF)"/>
            <person name="Lucas S."/>
            <person name="Copeland A."/>
            <person name="Lapidus A."/>
            <person name="Glavina del Rio T."/>
            <person name="Dalin E."/>
            <person name="Tice H."/>
            <person name="Bruce D."/>
            <person name="Goodwin L."/>
            <person name="Pitluck S."/>
            <person name="Peters L."/>
            <person name="Kyrpides N."/>
            <person name="Mavromatis K."/>
            <person name="Ivanova N."/>
            <person name="Markowitz V."/>
            <person name="Cheng J.-F."/>
            <person name="Hugenholtz P."/>
            <person name="Woyke T."/>
            <person name="Wu D."/>
            <person name="Gronow S."/>
            <person name="Wellnitz S."/>
            <person name="Brambilla E."/>
            <person name="Klenk H.-P."/>
            <person name="Eisen J.A."/>
        </authorList>
    </citation>
    <scope>NUCLEOTIDE SEQUENCE [LARGE SCALE GENOMIC DNA]</scope>
    <source>
        <strain evidence="1 2">DSM 2985</strain>
    </source>
</reference>
<proteinExistence type="predicted"/>
<dbReference type="OrthoDB" id="83685at2"/>
<dbReference type="EMBL" id="AGRW01000044">
    <property type="protein sequence ID" value="EIC01955.1"/>
    <property type="molecule type" value="Genomic_DNA"/>
</dbReference>
<dbReference type="RefSeq" id="WP_002703893.1">
    <property type="nucleotide sequence ID" value="NZ_AGRW01000044.1"/>
</dbReference>
<evidence type="ECO:0000313" key="2">
    <source>
        <dbReference type="Proteomes" id="UP000003571"/>
    </source>
</evidence>
<evidence type="ECO:0000313" key="1">
    <source>
        <dbReference type="EMBL" id="EIC01955.1"/>
    </source>
</evidence>
<gene>
    <name evidence="1" type="ORF">TresaDRAFT_1707</name>
</gene>
<dbReference type="AlphaFoldDB" id="H7EK68"/>
<name>H7EK68_9SPIR</name>
<dbReference type="STRING" id="907348.TresaDRAFT_1707"/>
<keyword evidence="2" id="KW-1185">Reference proteome</keyword>
<sequence length="242" mass="27595">MNLTPLNDLKERLENAIFAGTSLIKDDFRLKKAYENFLPLSEVNPVFAKIKVGMDAVMASEKDSLNAAILDVLSLIDAVVYTQAETAHDEGKLEEFGHEGFAQYREISHSSLKKWLCRSMSAPQNLACYDDYIPDFRFLPKFLKRLADGTGMSAERLNAEGISYAKEFACAGKTVFNDLPVLKKWDSETLLQFYVLVHMLDRENEKLLKKIKAMVLKEVYKWERPYYDETIGLIEKNGGRSC</sequence>
<dbReference type="eggNOG" id="ENOG502ZVJU">
    <property type="taxonomic scope" value="Bacteria"/>
</dbReference>
<protein>
    <submittedName>
        <fullName evidence="1">Uncharacterized protein</fullName>
    </submittedName>
</protein>
<organism evidence="1 2">
    <name type="scientific">Treponema saccharophilum DSM 2985</name>
    <dbReference type="NCBI Taxonomy" id="907348"/>
    <lineage>
        <taxon>Bacteria</taxon>
        <taxon>Pseudomonadati</taxon>
        <taxon>Spirochaetota</taxon>
        <taxon>Spirochaetia</taxon>
        <taxon>Spirochaetales</taxon>
        <taxon>Treponemataceae</taxon>
        <taxon>Treponema</taxon>
    </lineage>
</organism>
<dbReference type="PATRIC" id="fig|907348.3.peg.1275"/>
<dbReference type="Proteomes" id="UP000003571">
    <property type="component" value="Unassembled WGS sequence"/>
</dbReference>